<dbReference type="CDD" id="cd22771">
    <property type="entry name" value="OTU_plant_OTU7-like"/>
    <property type="match status" value="1"/>
</dbReference>
<dbReference type="InterPro" id="IPR038765">
    <property type="entry name" value="Papain-like_cys_pep_sf"/>
</dbReference>
<dbReference type="AlphaFoldDB" id="A4S301"/>
<dbReference type="InterPro" id="IPR003323">
    <property type="entry name" value="OTU_dom"/>
</dbReference>
<feature type="region of interest" description="Disordered" evidence="3">
    <location>
        <begin position="252"/>
        <end position="285"/>
    </location>
</feature>
<keyword evidence="2" id="KW-0175">Coiled coil</keyword>
<dbReference type="InterPro" id="IPR050704">
    <property type="entry name" value="Peptidase_C85-like"/>
</dbReference>
<evidence type="ECO:0000313" key="6">
    <source>
        <dbReference type="Proteomes" id="UP000001568"/>
    </source>
</evidence>
<dbReference type="MEROPS" id="C85.003"/>
<feature type="domain" description="OTU" evidence="4">
    <location>
        <begin position="42"/>
        <end position="167"/>
    </location>
</feature>
<dbReference type="STRING" id="436017.A4S301"/>
<dbReference type="SUPFAM" id="SSF54001">
    <property type="entry name" value="Cysteine proteinases"/>
    <property type="match status" value="1"/>
</dbReference>
<gene>
    <name evidence="5" type="ORF">OSTLU_33627</name>
</gene>
<dbReference type="Gramene" id="ABO98126">
    <property type="protein sequence ID" value="ABO98126"/>
    <property type="gene ID" value="OSTLU_33627"/>
</dbReference>
<feature type="compositionally biased region" description="Basic and acidic residues" evidence="3">
    <location>
        <begin position="11"/>
        <end position="20"/>
    </location>
</feature>
<dbReference type="Pfam" id="PF02338">
    <property type="entry name" value="OTU"/>
    <property type="match status" value="1"/>
</dbReference>
<organism evidence="5 6">
    <name type="scientific">Ostreococcus lucimarinus (strain CCE9901)</name>
    <dbReference type="NCBI Taxonomy" id="436017"/>
    <lineage>
        <taxon>Eukaryota</taxon>
        <taxon>Viridiplantae</taxon>
        <taxon>Chlorophyta</taxon>
        <taxon>Mamiellophyceae</taxon>
        <taxon>Mamiellales</taxon>
        <taxon>Bathycoccaceae</taxon>
        <taxon>Ostreococcus</taxon>
    </lineage>
</organism>
<dbReference type="GO" id="GO:0004843">
    <property type="term" value="F:cysteine-type deubiquitinase activity"/>
    <property type="evidence" value="ECO:0007669"/>
    <property type="project" value="TreeGrafter"/>
</dbReference>
<dbReference type="GO" id="GO:0016579">
    <property type="term" value="P:protein deubiquitination"/>
    <property type="evidence" value="ECO:0007669"/>
    <property type="project" value="TreeGrafter"/>
</dbReference>
<feature type="compositionally biased region" description="Basic and acidic residues" evidence="3">
    <location>
        <begin position="272"/>
        <end position="285"/>
    </location>
</feature>
<feature type="compositionally biased region" description="Basic residues" evidence="3">
    <location>
        <begin position="256"/>
        <end position="271"/>
    </location>
</feature>
<dbReference type="eggNOG" id="KOG2605">
    <property type="taxonomic scope" value="Eukaryota"/>
</dbReference>
<evidence type="ECO:0000256" key="3">
    <source>
        <dbReference type="SAM" id="MobiDB-lite"/>
    </source>
</evidence>
<dbReference type="PANTHER" id="PTHR12419">
    <property type="entry name" value="OTU DOMAIN CONTAINING PROTEIN"/>
    <property type="match status" value="1"/>
</dbReference>
<sequence>MGKGRARRDRARRDGAITRDARDAASRDEIATLERQLRALNLERRAVEADGNCFFRALADQRYGDESRHAEVRRRVVARVEARREAFAPFVEDDETFDEYVERMARDGEWAGHLEVNAATAALRVGICIHQAGSPRWVAGADARDDGAKTYHVTYEGRDHYNSVRLRNSRRFDEPGGPLSVAMLRDDELCALARRTGCVDAERLRRTLRACRGDADACADVLEEEMEEERRSREKAVEDGIDVEEFDTGDWAEVKTKKKSKGKGGAKHSRGGARDEDFGVESLRI</sequence>
<protein>
    <recommendedName>
        <fullName evidence="4">OTU domain-containing protein</fullName>
    </recommendedName>
</protein>
<dbReference type="KEGG" id="olu:OSTLU_33627"/>
<feature type="compositionally biased region" description="Basic residues" evidence="3">
    <location>
        <begin position="1"/>
        <end position="10"/>
    </location>
</feature>
<accession>A4S301</accession>
<evidence type="ECO:0000313" key="5">
    <source>
        <dbReference type="EMBL" id="ABO98126.1"/>
    </source>
</evidence>
<keyword evidence="6" id="KW-1185">Reference proteome</keyword>
<evidence type="ECO:0000256" key="2">
    <source>
        <dbReference type="SAM" id="Coils"/>
    </source>
</evidence>
<proteinExistence type="inferred from homology"/>
<dbReference type="EMBL" id="CP000589">
    <property type="protein sequence ID" value="ABO98126.1"/>
    <property type="molecule type" value="Genomic_DNA"/>
</dbReference>
<dbReference type="PROSITE" id="PS50802">
    <property type="entry name" value="OTU"/>
    <property type="match status" value="1"/>
</dbReference>
<evidence type="ECO:0000256" key="1">
    <source>
        <dbReference type="ARBA" id="ARBA00010407"/>
    </source>
</evidence>
<dbReference type="HOGENOM" id="CLU_795337_0_0_1"/>
<feature type="region of interest" description="Disordered" evidence="3">
    <location>
        <begin position="1"/>
        <end position="20"/>
    </location>
</feature>
<dbReference type="Gene3D" id="3.90.70.80">
    <property type="match status" value="1"/>
</dbReference>
<dbReference type="OMA" id="EWAGHLE"/>
<feature type="coiled-coil region" evidence="2">
    <location>
        <begin position="23"/>
        <end position="50"/>
    </location>
</feature>
<dbReference type="RefSeq" id="XP_001419833.1">
    <property type="nucleotide sequence ID" value="XM_001419796.1"/>
</dbReference>
<dbReference type="PANTHER" id="PTHR12419:SF7">
    <property type="entry name" value="OTU DOMAIN-CONTAINING PROTEIN 3"/>
    <property type="match status" value="1"/>
</dbReference>
<evidence type="ECO:0000259" key="4">
    <source>
        <dbReference type="PROSITE" id="PS50802"/>
    </source>
</evidence>
<name>A4S301_OSTLU</name>
<comment type="similarity">
    <text evidence="1">Belongs to the peptidase C85 family.</text>
</comment>
<dbReference type="Proteomes" id="UP000001568">
    <property type="component" value="Chromosome 9"/>
</dbReference>
<reference evidence="5 6" key="1">
    <citation type="journal article" date="2007" name="Proc. Natl. Acad. Sci. U.S.A.">
        <title>The tiny eukaryote Ostreococcus provides genomic insights into the paradox of plankton speciation.</title>
        <authorList>
            <person name="Palenik B."/>
            <person name="Grimwood J."/>
            <person name="Aerts A."/>
            <person name="Rouze P."/>
            <person name="Salamov A."/>
            <person name="Putnam N."/>
            <person name="Dupont C."/>
            <person name="Jorgensen R."/>
            <person name="Derelle E."/>
            <person name="Rombauts S."/>
            <person name="Zhou K."/>
            <person name="Otillar R."/>
            <person name="Merchant S.S."/>
            <person name="Podell S."/>
            <person name="Gaasterland T."/>
            <person name="Napoli C."/>
            <person name="Gendler K."/>
            <person name="Manuell A."/>
            <person name="Tai V."/>
            <person name="Vallon O."/>
            <person name="Piganeau G."/>
            <person name="Jancek S."/>
            <person name="Heijde M."/>
            <person name="Jabbari K."/>
            <person name="Bowler C."/>
            <person name="Lohr M."/>
            <person name="Robbens S."/>
            <person name="Werner G."/>
            <person name="Dubchak I."/>
            <person name="Pazour G.J."/>
            <person name="Ren Q."/>
            <person name="Paulsen I."/>
            <person name="Delwiche C."/>
            <person name="Schmutz J."/>
            <person name="Rokhsar D."/>
            <person name="Van de Peer Y."/>
            <person name="Moreau H."/>
            <person name="Grigoriev I.V."/>
        </authorList>
    </citation>
    <scope>NUCLEOTIDE SEQUENCE [LARGE SCALE GENOMIC DNA]</scope>
    <source>
        <strain evidence="5 6">CCE9901</strain>
    </source>
</reference>
<dbReference type="OrthoDB" id="415023at2759"/>
<dbReference type="GeneID" id="5003894"/>